<evidence type="ECO:0000313" key="2">
    <source>
        <dbReference type="Proteomes" id="UP000184048"/>
    </source>
</evidence>
<name>A0A1M4YH07_9BACT</name>
<dbReference type="RefSeq" id="WP_072834908.1">
    <property type="nucleotide sequence ID" value="NZ_FQUU01000005.1"/>
</dbReference>
<gene>
    <name evidence="1" type="ORF">SAMN02745131_01711</name>
</gene>
<proteinExistence type="predicted"/>
<dbReference type="AlphaFoldDB" id="A0A1M4YH07"/>
<keyword evidence="2" id="KW-1185">Reference proteome</keyword>
<protein>
    <recommendedName>
        <fullName evidence="3">CHAT domain-containing protein</fullName>
    </recommendedName>
</protein>
<organism evidence="1 2">
    <name type="scientific">Flavisolibacter ginsengisoli DSM 18119</name>
    <dbReference type="NCBI Taxonomy" id="1121884"/>
    <lineage>
        <taxon>Bacteria</taxon>
        <taxon>Pseudomonadati</taxon>
        <taxon>Bacteroidota</taxon>
        <taxon>Chitinophagia</taxon>
        <taxon>Chitinophagales</taxon>
        <taxon>Chitinophagaceae</taxon>
        <taxon>Flavisolibacter</taxon>
    </lineage>
</organism>
<reference evidence="1 2" key="1">
    <citation type="submission" date="2016-11" db="EMBL/GenBank/DDBJ databases">
        <authorList>
            <person name="Jaros S."/>
            <person name="Januszkiewicz K."/>
            <person name="Wedrychowicz H."/>
        </authorList>
    </citation>
    <scope>NUCLEOTIDE SEQUENCE [LARGE SCALE GENOMIC DNA]</scope>
    <source>
        <strain evidence="1 2">DSM 18119</strain>
    </source>
</reference>
<evidence type="ECO:0000313" key="1">
    <source>
        <dbReference type="EMBL" id="SHF04736.1"/>
    </source>
</evidence>
<accession>A0A1M4YH07</accession>
<dbReference type="STRING" id="1121884.SAMN02745131_01711"/>
<evidence type="ECO:0008006" key="3">
    <source>
        <dbReference type="Google" id="ProtNLM"/>
    </source>
</evidence>
<dbReference type="Pfam" id="PF20347">
    <property type="entry name" value="DUF6642"/>
    <property type="match status" value="1"/>
</dbReference>
<dbReference type="InterPro" id="IPR046584">
    <property type="entry name" value="DUF6642"/>
</dbReference>
<sequence>MKIAKAKHKNIYCIEGNWTHDLRDKRSIKTGLEFLEHNSFSKKHVLHIHRQCSSLPEFETLLKESIFRKYERYSIVYLAFHGHEGILQVGKRSTISIDVIAEMLQGKAQNKIIHFGSCETLKVKKPQLNRFLKTTGALAVSGYEKSIDFMPSTFLDLLYFQFCQQYQKMYLVEQDVKQYYGKLARELGFRLIYEK</sequence>
<dbReference type="Proteomes" id="UP000184048">
    <property type="component" value="Unassembled WGS sequence"/>
</dbReference>
<dbReference type="EMBL" id="FQUU01000005">
    <property type="protein sequence ID" value="SHF04736.1"/>
    <property type="molecule type" value="Genomic_DNA"/>
</dbReference>
<dbReference type="OrthoDB" id="1073355at2"/>